<comment type="similarity">
    <text evidence="1">Belongs to the CdaR family.</text>
</comment>
<dbReference type="RefSeq" id="WP_184828548.1">
    <property type="nucleotide sequence ID" value="NZ_JACHMM010000001.1"/>
</dbReference>
<protein>
    <recommendedName>
        <fullName evidence="7">PucR family transcriptional regulator</fullName>
    </recommendedName>
</protein>
<proteinExistence type="inferred from homology"/>
<feature type="region of interest" description="Disordered" evidence="2">
    <location>
        <begin position="1"/>
        <end position="21"/>
    </location>
</feature>
<accession>A0A7W9GX22</accession>
<dbReference type="InterPro" id="IPR025736">
    <property type="entry name" value="PucR_C-HTH_dom"/>
</dbReference>
<evidence type="ECO:0008006" key="7">
    <source>
        <dbReference type="Google" id="ProtNLM"/>
    </source>
</evidence>
<dbReference type="PANTHER" id="PTHR33744:SF7">
    <property type="entry name" value="PUCR FAMILY TRANSCRIPTIONAL REGULATOR"/>
    <property type="match status" value="1"/>
</dbReference>
<dbReference type="EMBL" id="JACHMM010000001">
    <property type="protein sequence ID" value="MBB5791630.1"/>
    <property type="molecule type" value="Genomic_DNA"/>
</dbReference>
<dbReference type="Pfam" id="PF13556">
    <property type="entry name" value="HTH_30"/>
    <property type="match status" value="1"/>
</dbReference>
<evidence type="ECO:0000256" key="1">
    <source>
        <dbReference type="ARBA" id="ARBA00006754"/>
    </source>
</evidence>
<evidence type="ECO:0000313" key="6">
    <source>
        <dbReference type="Proteomes" id="UP000542813"/>
    </source>
</evidence>
<gene>
    <name evidence="5" type="ORF">HD601_006205</name>
</gene>
<feature type="domain" description="PucR C-terminal helix-turn-helix" evidence="3">
    <location>
        <begin position="336"/>
        <end position="392"/>
    </location>
</feature>
<dbReference type="Gene3D" id="1.10.10.2840">
    <property type="entry name" value="PucR C-terminal helix-turn-helix domain"/>
    <property type="match status" value="1"/>
</dbReference>
<dbReference type="Pfam" id="PF17853">
    <property type="entry name" value="GGDEF_2"/>
    <property type="match status" value="1"/>
</dbReference>
<dbReference type="InterPro" id="IPR041522">
    <property type="entry name" value="CdaR_GGDEF"/>
</dbReference>
<dbReference type="InterPro" id="IPR051448">
    <property type="entry name" value="CdaR-like_regulators"/>
</dbReference>
<sequence>MRPSSDADLPAAPGTFGGSGHEHTVHLLERATGRLATAAIARMEETLSWYRAMPAEQRSWVGLVIQAGIAAFVDWYRSANESRPTPTADVFGTAPRDLIRSISLQQTVEVVRVAIEVVEDSVEEVVGPEDARDVTEGVLRYSREVAFSAAHVYARYAEARGSWDARLEATVVDSLLRGEVDEDVRSRASALGWTAASGVAVIIGRPRTDDGASADEIRRSARHAGYDVLTGGQGDRLVAVLGRVEDPAQAATAIVTHFGPGPVVVGPLVPDLVSAAASARPAVSGLLAAAGWPDSPRPVAASALLPERALSGDQEALHDLVTELYVPIAEAGPVILETLAAYLETGASVEAAARLLFVHPNTVRYRLRRVSDVVGLTPTDPRDSYTLRLALSLGRMNPPVIE</sequence>
<evidence type="ECO:0000259" key="3">
    <source>
        <dbReference type="Pfam" id="PF13556"/>
    </source>
</evidence>
<dbReference type="Proteomes" id="UP000542813">
    <property type="component" value="Unassembled WGS sequence"/>
</dbReference>
<evidence type="ECO:0000256" key="2">
    <source>
        <dbReference type="SAM" id="MobiDB-lite"/>
    </source>
</evidence>
<keyword evidence="6" id="KW-1185">Reference proteome</keyword>
<organism evidence="5 6">
    <name type="scientific">Jiangella mangrovi</name>
    <dbReference type="NCBI Taxonomy" id="1524084"/>
    <lineage>
        <taxon>Bacteria</taxon>
        <taxon>Bacillati</taxon>
        <taxon>Actinomycetota</taxon>
        <taxon>Actinomycetes</taxon>
        <taxon>Jiangellales</taxon>
        <taxon>Jiangellaceae</taxon>
        <taxon>Jiangella</taxon>
    </lineage>
</organism>
<evidence type="ECO:0000259" key="4">
    <source>
        <dbReference type="Pfam" id="PF17853"/>
    </source>
</evidence>
<comment type="caution">
    <text evidence="5">The sequence shown here is derived from an EMBL/GenBank/DDBJ whole genome shotgun (WGS) entry which is preliminary data.</text>
</comment>
<evidence type="ECO:0000313" key="5">
    <source>
        <dbReference type="EMBL" id="MBB5791630.1"/>
    </source>
</evidence>
<feature type="domain" description="CdaR GGDEF-like" evidence="4">
    <location>
        <begin position="178"/>
        <end position="283"/>
    </location>
</feature>
<dbReference type="AlphaFoldDB" id="A0A7W9GX22"/>
<reference evidence="5 6" key="1">
    <citation type="submission" date="2020-08" db="EMBL/GenBank/DDBJ databases">
        <title>Sequencing the genomes of 1000 actinobacteria strains.</title>
        <authorList>
            <person name="Klenk H.-P."/>
        </authorList>
    </citation>
    <scope>NUCLEOTIDE SEQUENCE [LARGE SCALE GENOMIC DNA]</scope>
    <source>
        <strain evidence="5 6">DSM 102122</strain>
    </source>
</reference>
<name>A0A7W9GX22_9ACTN</name>
<dbReference type="InterPro" id="IPR042070">
    <property type="entry name" value="PucR_C-HTH_sf"/>
</dbReference>
<dbReference type="PANTHER" id="PTHR33744">
    <property type="entry name" value="CARBOHYDRATE DIACID REGULATOR"/>
    <property type="match status" value="1"/>
</dbReference>